<dbReference type="Proteomes" id="UP001523566">
    <property type="component" value="Unassembled WGS sequence"/>
</dbReference>
<organism evidence="5 6">
    <name type="scientific">Aequitasia blattaphilus</name>
    <dbReference type="NCBI Taxonomy" id="2949332"/>
    <lineage>
        <taxon>Bacteria</taxon>
        <taxon>Bacillati</taxon>
        <taxon>Bacillota</taxon>
        <taxon>Clostridia</taxon>
        <taxon>Lachnospirales</taxon>
        <taxon>Lachnospiraceae</taxon>
        <taxon>Aequitasia</taxon>
    </lineage>
</organism>
<dbReference type="InterPro" id="IPR018062">
    <property type="entry name" value="HTH_AraC-typ_CS"/>
</dbReference>
<dbReference type="PANTHER" id="PTHR43280:SF2">
    <property type="entry name" value="HTH-TYPE TRANSCRIPTIONAL REGULATOR EXSA"/>
    <property type="match status" value="1"/>
</dbReference>
<dbReference type="InterPro" id="IPR018060">
    <property type="entry name" value="HTH_AraC"/>
</dbReference>
<dbReference type="EMBL" id="JAMZFW010000016">
    <property type="protein sequence ID" value="MCP1103010.1"/>
    <property type="molecule type" value="Genomic_DNA"/>
</dbReference>
<gene>
    <name evidence="5" type="ORF">NK125_11335</name>
</gene>
<feature type="domain" description="HTH araC/xylS-type" evidence="4">
    <location>
        <begin position="205"/>
        <end position="303"/>
    </location>
</feature>
<dbReference type="PANTHER" id="PTHR43280">
    <property type="entry name" value="ARAC-FAMILY TRANSCRIPTIONAL REGULATOR"/>
    <property type="match status" value="1"/>
</dbReference>
<evidence type="ECO:0000313" key="5">
    <source>
        <dbReference type="EMBL" id="MCP1103010.1"/>
    </source>
</evidence>
<evidence type="ECO:0000313" key="6">
    <source>
        <dbReference type="Proteomes" id="UP001523566"/>
    </source>
</evidence>
<dbReference type="PROSITE" id="PS01124">
    <property type="entry name" value="HTH_ARAC_FAMILY_2"/>
    <property type="match status" value="1"/>
</dbReference>
<reference evidence="5 6" key="1">
    <citation type="journal article" date="2022" name="Genome Biol. Evol.">
        <title>Host diet, physiology and behaviors set the stage for Lachnospiraceae cladogenesis.</title>
        <authorList>
            <person name="Vera-Ponce De Leon A."/>
            <person name="Schneider M."/>
            <person name="Jahnes B.C."/>
            <person name="Sadowski V."/>
            <person name="Camuy-Velez L.A."/>
            <person name="Duan J."/>
            <person name="Sabree Z.L."/>
        </authorList>
    </citation>
    <scope>NUCLEOTIDE SEQUENCE [LARGE SCALE GENOMIC DNA]</scope>
    <source>
        <strain evidence="5 6">PAL113</strain>
    </source>
</reference>
<name>A0ABT1EAZ5_9FIRM</name>
<dbReference type="RefSeq" id="WP_262066796.1">
    <property type="nucleotide sequence ID" value="NZ_JAMXOD010000016.1"/>
</dbReference>
<dbReference type="Pfam" id="PF02311">
    <property type="entry name" value="AraC_binding"/>
    <property type="match status" value="1"/>
</dbReference>
<keyword evidence="2" id="KW-0238">DNA-binding</keyword>
<dbReference type="Gene3D" id="1.10.10.60">
    <property type="entry name" value="Homeodomain-like"/>
    <property type="match status" value="2"/>
</dbReference>
<dbReference type="PROSITE" id="PS00041">
    <property type="entry name" value="HTH_ARAC_FAMILY_1"/>
    <property type="match status" value="1"/>
</dbReference>
<dbReference type="SUPFAM" id="SSF51215">
    <property type="entry name" value="Regulatory protein AraC"/>
    <property type="match status" value="1"/>
</dbReference>
<dbReference type="InterPro" id="IPR037923">
    <property type="entry name" value="HTH-like"/>
</dbReference>
<comment type="caution">
    <text evidence="5">The sequence shown here is derived from an EMBL/GenBank/DDBJ whole genome shotgun (WGS) entry which is preliminary data.</text>
</comment>
<dbReference type="SUPFAM" id="SSF46689">
    <property type="entry name" value="Homeodomain-like"/>
    <property type="match status" value="1"/>
</dbReference>
<keyword evidence="1" id="KW-0805">Transcription regulation</keyword>
<evidence type="ECO:0000259" key="4">
    <source>
        <dbReference type="PROSITE" id="PS01124"/>
    </source>
</evidence>
<dbReference type="InterPro" id="IPR020449">
    <property type="entry name" value="Tscrpt_reg_AraC-type_HTH"/>
</dbReference>
<evidence type="ECO:0000256" key="2">
    <source>
        <dbReference type="ARBA" id="ARBA00023125"/>
    </source>
</evidence>
<dbReference type="SMART" id="SM00342">
    <property type="entry name" value="HTH_ARAC"/>
    <property type="match status" value="1"/>
</dbReference>
<dbReference type="InterPro" id="IPR003313">
    <property type="entry name" value="AraC-bd"/>
</dbReference>
<dbReference type="PRINTS" id="PR00032">
    <property type="entry name" value="HTHARAC"/>
</dbReference>
<keyword evidence="6" id="KW-1185">Reference proteome</keyword>
<accession>A0ABT1EAZ5</accession>
<proteinExistence type="predicted"/>
<evidence type="ECO:0000256" key="3">
    <source>
        <dbReference type="ARBA" id="ARBA00023163"/>
    </source>
</evidence>
<sequence length="305" mass="35892">MDIIYQLKTDSLPHLTYLGENQVPENWKHFRRTTNEYIMYFINSGDFYIKEKNSHYHLTKGDVVFMEPGKEHIGYKEAACCYYYAHFSVLPIDEIKALPFENQKTLVQKLLQTNYNTSPLSDELYSENLLAIPKLTQIKDASSFHHIQTLFQKAVHESSSKKLFYKTLASCRLMEIFQSLSKNWINSLSVSSGMHISDIMYDKTDQLLDYLHTSYCDKITSTKLENLFSVNFDYLNRIFKKRTGNTIFSYLNNIRLEQAKQYLSTSRIPLKEIAARCGFSDEYYFSRFFKQQIGTPPSLYRRERS</sequence>
<protein>
    <submittedName>
        <fullName evidence="5">AraC family transcriptional regulator</fullName>
    </submittedName>
</protein>
<evidence type="ECO:0000256" key="1">
    <source>
        <dbReference type="ARBA" id="ARBA00023015"/>
    </source>
</evidence>
<dbReference type="Pfam" id="PF12833">
    <property type="entry name" value="HTH_18"/>
    <property type="match status" value="1"/>
</dbReference>
<dbReference type="InterPro" id="IPR009057">
    <property type="entry name" value="Homeodomain-like_sf"/>
</dbReference>
<keyword evidence="3" id="KW-0804">Transcription</keyword>